<gene>
    <name evidence="1" type="ORF">VNI00_011901</name>
</gene>
<dbReference type="Proteomes" id="UP001383192">
    <property type="component" value="Unassembled WGS sequence"/>
</dbReference>
<comment type="caution">
    <text evidence="1">The sequence shown here is derived from an EMBL/GenBank/DDBJ whole genome shotgun (WGS) entry which is preliminary data.</text>
</comment>
<accession>A0AAW0C7I0</accession>
<protein>
    <submittedName>
        <fullName evidence="1">Uncharacterized protein</fullName>
    </submittedName>
</protein>
<evidence type="ECO:0000313" key="2">
    <source>
        <dbReference type="Proteomes" id="UP001383192"/>
    </source>
</evidence>
<proteinExistence type="predicted"/>
<keyword evidence="2" id="KW-1185">Reference proteome</keyword>
<reference evidence="1 2" key="1">
    <citation type="submission" date="2024-01" db="EMBL/GenBank/DDBJ databases">
        <title>A draft genome for a cacao thread blight-causing isolate of Paramarasmius palmivorus.</title>
        <authorList>
            <person name="Baruah I.K."/>
            <person name="Bukari Y."/>
            <person name="Amoako-Attah I."/>
            <person name="Meinhardt L.W."/>
            <person name="Bailey B.A."/>
            <person name="Cohen S.P."/>
        </authorList>
    </citation>
    <scope>NUCLEOTIDE SEQUENCE [LARGE SCALE GENOMIC DNA]</scope>
    <source>
        <strain evidence="1 2">GH-12</strain>
    </source>
</reference>
<name>A0AAW0C7I0_9AGAR</name>
<dbReference type="AlphaFoldDB" id="A0AAW0C7I0"/>
<evidence type="ECO:0000313" key="1">
    <source>
        <dbReference type="EMBL" id="KAK7035370.1"/>
    </source>
</evidence>
<organism evidence="1 2">
    <name type="scientific">Paramarasmius palmivorus</name>
    <dbReference type="NCBI Taxonomy" id="297713"/>
    <lineage>
        <taxon>Eukaryota</taxon>
        <taxon>Fungi</taxon>
        <taxon>Dikarya</taxon>
        <taxon>Basidiomycota</taxon>
        <taxon>Agaricomycotina</taxon>
        <taxon>Agaricomycetes</taxon>
        <taxon>Agaricomycetidae</taxon>
        <taxon>Agaricales</taxon>
        <taxon>Marasmiineae</taxon>
        <taxon>Marasmiaceae</taxon>
        <taxon>Paramarasmius</taxon>
    </lineage>
</organism>
<sequence>MGGSLRLTKYEDDDEEFPDYDDSFVFCYRYSGLHWMKGEVLRGVIAYIKHLQTAKKDNVEGARQFYIDAGIKTINTDQTDEEAVERATPILASALRTANKWVRSPRNPPGVDGILAGRGGLFSGVGGFGGMGLPSLDDMCDFNYRLQEILDLSNCPIELDKAGLRGLYELMRMADNNQMIYPDQAQMMAQVLDKTLPFLKKDGNEEDPTEMVTELSDLLKKCTEDTMTIRG</sequence>
<dbReference type="EMBL" id="JAYKXP010000053">
    <property type="protein sequence ID" value="KAK7035370.1"/>
    <property type="molecule type" value="Genomic_DNA"/>
</dbReference>